<reference evidence="6" key="1">
    <citation type="submission" date="2025-08" db="UniProtKB">
        <authorList>
            <consortium name="Ensembl"/>
        </authorList>
    </citation>
    <scope>IDENTIFICATION</scope>
</reference>
<feature type="domain" description="Core-binding (CB)" evidence="5">
    <location>
        <begin position="481"/>
        <end position="560"/>
    </location>
</feature>
<keyword evidence="1" id="KW-0238">DNA-binding</keyword>
<evidence type="ECO:0000259" key="5">
    <source>
        <dbReference type="PROSITE" id="PS51900"/>
    </source>
</evidence>
<dbReference type="PROSITE" id="PS51898">
    <property type="entry name" value="TYR_RECOMBINASE"/>
    <property type="match status" value="1"/>
</dbReference>
<dbReference type="Proteomes" id="UP000694559">
    <property type="component" value="Unplaced"/>
</dbReference>
<feature type="region of interest" description="Disordered" evidence="3">
    <location>
        <begin position="203"/>
        <end position="241"/>
    </location>
</feature>
<dbReference type="GeneTree" id="ENSGT01150000287719"/>
<keyword evidence="2" id="KW-0233">DNA recombination</keyword>
<dbReference type="SUPFAM" id="SSF47823">
    <property type="entry name" value="lambda integrase-like, N-terminal domain"/>
    <property type="match status" value="1"/>
</dbReference>
<dbReference type="Ensembl" id="ENSNNAT00000000284.1">
    <property type="protein sequence ID" value="ENSNNAP00000000269.1"/>
    <property type="gene ID" value="ENSNNAG00000000187.1"/>
</dbReference>
<dbReference type="OMA" id="WEKNKVR"/>
<dbReference type="Gene3D" id="1.10.150.130">
    <property type="match status" value="1"/>
</dbReference>
<dbReference type="PANTHER" id="PTHR33066:SF2">
    <property type="entry name" value="FILAGGRIN-2-LIKE"/>
    <property type="match status" value="1"/>
</dbReference>
<dbReference type="OrthoDB" id="9050082at2759"/>
<dbReference type="Gene3D" id="1.10.443.10">
    <property type="entry name" value="Intergrase catalytic core"/>
    <property type="match status" value="1"/>
</dbReference>
<feature type="region of interest" description="Disordered" evidence="3">
    <location>
        <begin position="1"/>
        <end position="115"/>
    </location>
</feature>
<dbReference type="InterPro" id="IPR011010">
    <property type="entry name" value="DNA_brk_join_enz"/>
</dbReference>
<accession>A0A8C6V4T6</accession>
<dbReference type="InterPro" id="IPR013762">
    <property type="entry name" value="Integrase-like_cat_sf"/>
</dbReference>
<evidence type="ECO:0000256" key="2">
    <source>
        <dbReference type="ARBA" id="ARBA00023172"/>
    </source>
</evidence>
<proteinExistence type="predicted"/>
<dbReference type="InterPro" id="IPR010998">
    <property type="entry name" value="Integrase_recombinase_N"/>
</dbReference>
<dbReference type="GO" id="GO:0003677">
    <property type="term" value="F:DNA binding"/>
    <property type="evidence" value="ECO:0007669"/>
    <property type="project" value="UniProtKB-KW"/>
</dbReference>
<evidence type="ECO:0000313" key="7">
    <source>
        <dbReference type="Proteomes" id="UP000694559"/>
    </source>
</evidence>
<dbReference type="SUPFAM" id="SSF56349">
    <property type="entry name" value="DNA breaking-rejoining enzymes"/>
    <property type="match status" value="1"/>
</dbReference>
<evidence type="ECO:0000256" key="1">
    <source>
        <dbReference type="ARBA" id="ARBA00023125"/>
    </source>
</evidence>
<reference evidence="6" key="2">
    <citation type="submission" date="2025-09" db="UniProtKB">
        <authorList>
            <consortium name="Ensembl"/>
        </authorList>
    </citation>
    <scope>IDENTIFICATION</scope>
</reference>
<dbReference type="GO" id="GO:0015074">
    <property type="term" value="P:DNA integration"/>
    <property type="evidence" value="ECO:0007669"/>
    <property type="project" value="InterPro"/>
</dbReference>
<dbReference type="GO" id="GO:0006310">
    <property type="term" value="P:DNA recombination"/>
    <property type="evidence" value="ECO:0007669"/>
    <property type="project" value="UniProtKB-KW"/>
</dbReference>
<feature type="compositionally biased region" description="Low complexity" evidence="3">
    <location>
        <begin position="53"/>
        <end position="63"/>
    </location>
</feature>
<dbReference type="AlphaFoldDB" id="A0A8C6V4T6"/>
<feature type="compositionally biased region" description="Polar residues" evidence="3">
    <location>
        <begin position="1"/>
        <end position="12"/>
    </location>
</feature>
<feature type="domain" description="Tyr recombinase" evidence="4">
    <location>
        <begin position="595"/>
        <end position="790"/>
    </location>
</feature>
<evidence type="ECO:0000256" key="3">
    <source>
        <dbReference type="SAM" id="MobiDB-lite"/>
    </source>
</evidence>
<name>A0A8C6V4T6_NAJNA</name>
<dbReference type="PANTHER" id="PTHR33066">
    <property type="entry name" value="INTEGRASE_SAM-LIKE_N DOMAIN-CONTAINING PROTEIN"/>
    <property type="match status" value="1"/>
</dbReference>
<feature type="compositionally biased region" description="Basic and acidic residues" evidence="3">
    <location>
        <begin position="26"/>
        <end position="52"/>
    </location>
</feature>
<evidence type="ECO:0008006" key="8">
    <source>
        <dbReference type="Google" id="ProtNLM"/>
    </source>
</evidence>
<organism evidence="6 7">
    <name type="scientific">Naja naja</name>
    <name type="common">Indian cobra</name>
    <dbReference type="NCBI Taxonomy" id="35670"/>
    <lineage>
        <taxon>Eukaryota</taxon>
        <taxon>Metazoa</taxon>
        <taxon>Chordata</taxon>
        <taxon>Craniata</taxon>
        <taxon>Vertebrata</taxon>
        <taxon>Euteleostomi</taxon>
        <taxon>Lepidosauria</taxon>
        <taxon>Squamata</taxon>
        <taxon>Bifurcata</taxon>
        <taxon>Unidentata</taxon>
        <taxon>Episquamata</taxon>
        <taxon>Toxicofera</taxon>
        <taxon>Serpentes</taxon>
        <taxon>Colubroidea</taxon>
        <taxon>Elapidae</taxon>
        <taxon>Elapinae</taxon>
        <taxon>Naja</taxon>
    </lineage>
</organism>
<dbReference type="InterPro" id="IPR044068">
    <property type="entry name" value="CB"/>
</dbReference>
<feature type="region of interest" description="Disordered" evidence="3">
    <location>
        <begin position="441"/>
        <end position="468"/>
    </location>
</feature>
<dbReference type="InterPro" id="IPR002104">
    <property type="entry name" value="Integrase_catalytic"/>
</dbReference>
<evidence type="ECO:0000259" key="4">
    <source>
        <dbReference type="PROSITE" id="PS51898"/>
    </source>
</evidence>
<keyword evidence="7" id="KW-1185">Reference proteome</keyword>
<sequence>MASGQGVRSSSTRPREKSTDPGRSSKAAEKDALRRHQALEKQVRKRTREVERSVPSVSASSARPPSPGAPVLDLSLHSRRGSSPRDMPQGPPPRRAPEATFTPTAAGLREEEEEEDMMAEIPAKMRKWMELAIAKGISSGLRRSRHHSQQSFPDYASASGRSASPVVPPTFSTDGTRRIQSSGLVTGCGSEVPQLVVLPGASSGLSAPGAKTSNHHNRRQPERLGGSFPLSLNPGSVVQPRRDTRHKLAGAESGLSRSPGISTQIDITGRADSYGQCDSEGPHKQTRGHAFQVVDAGDREAFPLGRVTPALRQSRAHIGRFEHTGGLAQQGHDRPVGVASSPLSFSGDRRAVRASCHRPFRHASQFSTPTVHLPLSVSGSRGHGCAPLSLASRSPLRFSSFTSCTQATSEGPGGESGSRACGSFLAEADLVRGSAAAVRGGTVADSSVKDSALSGPGPSSRAPMAQPDRLEVERQRLREEQMSSRVIETIQAARRPSTNRIYNATWSGFCRWCSKAQVDPSSPSVAQLLEFLQSGLDKGLSPNTLRRQVAALSSVLSWTGCKSISSHPRVRSFLKGATNLRPPTIHRFPTWDLNIVLNALTKEPFEPLRSISTQLLTYKVVFLVAITSARRISEIAALSIRKDLCVFHEDRVVLRLDPTFLPKVNSAFHRAQELVLPNFCEAPSHRLERQWHHLDVRRALRVYIKRTAPFRKSEALFVSFLPGSLGHKVSSSTIGRWLRASIARAYEAQSSAVPQGITAHSTRSAATSAAWATQASIEEICRAATWASPS</sequence>
<protein>
    <recommendedName>
        <fullName evidence="8">Tyr recombinase domain-containing protein</fullName>
    </recommendedName>
</protein>
<feature type="region of interest" description="Disordered" evidence="3">
    <location>
        <begin position="140"/>
        <end position="177"/>
    </location>
</feature>
<evidence type="ECO:0000313" key="6">
    <source>
        <dbReference type="Ensembl" id="ENSNNAP00000000269.1"/>
    </source>
</evidence>
<dbReference type="PROSITE" id="PS51900">
    <property type="entry name" value="CB"/>
    <property type="match status" value="1"/>
</dbReference>